<dbReference type="GO" id="GO:0071526">
    <property type="term" value="P:semaphorin-plexin signaling pathway"/>
    <property type="evidence" value="ECO:0007669"/>
    <property type="project" value="TreeGrafter"/>
</dbReference>
<keyword evidence="7" id="KW-1185">Reference proteome</keyword>
<dbReference type="PANTHER" id="PTHR11036:SF127">
    <property type="entry name" value="SEMAPHORIN-1A"/>
    <property type="match status" value="1"/>
</dbReference>
<dbReference type="OrthoDB" id="9988752at2759"/>
<dbReference type="Proteomes" id="UP000242188">
    <property type="component" value="Unassembled WGS sequence"/>
</dbReference>
<dbReference type="PROSITE" id="PS51004">
    <property type="entry name" value="SEMA"/>
    <property type="match status" value="1"/>
</dbReference>
<dbReference type="GO" id="GO:0007411">
    <property type="term" value="P:axon guidance"/>
    <property type="evidence" value="ECO:0007669"/>
    <property type="project" value="TreeGrafter"/>
</dbReference>
<dbReference type="Gene3D" id="2.130.10.10">
    <property type="entry name" value="YVTN repeat-like/Quinoprotein amine dehydrogenase"/>
    <property type="match status" value="1"/>
</dbReference>
<dbReference type="GO" id="GO:0045499">
    <property type="term" value="F:chemorepellent activity"/>
    <property type="evidence" value="ECO:0007669"/>
    <property type="project" value="TreeGrafter"/>
</dbReference>
<organism evidence="6 7">
    <name type="scientific">Mizuhopecten yessoensis</name>
    <name type="common">Japanese scallop</name>
    <name type="synonym">Patinopecten yessoensis</name>
    <dbReference type="NCBI Taxonomy" id="6573"/>
    <lineage>
        <taxon>Eukaryota</taxon>
        <taxon>Metazoa</taxon>
        <taxon>Spiralia</taxon>
        <taxon>Lophotrochozoa</taxon>
        <taxon>Mollusca</taxon>
        <taxon>Bivalvia</taxon>
        <taxon>Autobranchia</taxon>
        <taxon>Pteriomorphia</taxon>
        <taxon>Pectinida</taxon>
        <taxon>Pectinoidea</taxon>
        <taxon>Pectinidae</taxon>
        <taxon>Mizuhopecten</taxon>
    </lineage>
</organism>
<keyword evidence="3" id="KW-1133">Transmembrane helix</keyword>
<dbReference type="InterPro" id="IPR027231">
    <property type="entry name" value="Semaphorin"/>
</dbReference>
<keyword evidence="3" id="KW-0472">Membrane</keyword>
<feature type="transmembrane region" description="Helical" evidence="3">
    <location>
        <begin position="644"/>
        <end position="663"/>
    </location>
</feature>
<evidence type="ECO:0000256" key="2">
    <source>
        <dbReference type="SAM" id="MobiDB-lite"/>
    </source>
</evidence>
<dbReference type="AlphaFoldDB" id="A0A210QZ29"/>
<sequence length="758" mass="84637">MDLLPVLLLLMVHITMAQDWHRDFEALKIWQIKDVQGRQSYSGVSTHSDFFKLLYTDRESMSMLVGARNTLHNISMVNLEESLERIEWLPRSFDMNVCKMKQKSEEECQNFIQVLGKKESGDLLVCGTNAYKPKCRSYTKSTDSVGYTQTEEMSGVGKCPYNPNHNSSFVYADERLFGATVTDIAEQNPLILNGQRIRTRSHDSRWLNDPNFVASFDIEDKIYFFFRETAVENINCGKAVFSRVARVCKNDKGGNIVLENTWTSFFKARLNCSIPGEFPFYFNEIQSTSDFFQGNYRSTDLSKDRQQMFYAIFTTPENSIRGSAVCAFRYDDIVDVFKGKFKGQENFGHEWLPVPDENTPKPHPESCSEDSENIGEDTMNFVKSHTMMDGAVPSFGGAPLLMKLSLKSRFTKIAIDWQVHAADNRYYDIMFVGTDDGRVLKAINKGQGKDIESVILEDIQVFEDKQPVTDMKIFHDKQHGLDKLIVMSRENIMSIPLHRCERALTCSECVGLQDPYCSFVDTTCAASDRGLQSIVDGKLPACGTPLETTTKTVTPVPTPAVAMPTASPQCNCSCGASSNSIPNAQSHSNLGVTDNTVTKMPQDGMAVKPDEKVFASNQMEESSVVVGEKLEEAEPSSLSVAETAIAIVVAIVISSILSFVAGYKVRSCTHTSDDNDDAFLTEKQDIYGSLHKNHQRTLSQDSNKEPRYVNHSDINNSNKQLNLVVNLPKGSNLPNGNAPAKPFSNANVPVSTDNKTYV</sequence>
<accession>A0A210QZ29</accession>
<dbReference type="GO" id="GO:0030335">
    <property type="term" value="P:positive regulation of cell migration"/>
    <property type="evidence" value="ECO:0007669"/>
    <property type="project" value="TreeGrafter"/>
</dbReference>
<gene>
    <name evidence="6" type="ORF">KP79_PYT15331</name>
</gene>
<proteinExistence type="predicted"/>
<feature type="compositionally biased region" description="Polar residues" evidence="2">
    <location>
        <begin position="744"/>
        <end position="758"/>
    </location>
</feature>
<dbReference type="SMART" id="SM00630">
    <property type="entry name" value="Sema"/>
    <property type="match status" value="1"/>
</dbReference>
<dbReference type="Gene3D" id="3.30.1680.10">
    <property type="entry name" value="ligand-binding face of the semaphorins, domain 2"/>
    <property type="match status" value="1"/>
</dbReference>
<keyword evidence="3" id="KW-0812">Transmembrane</keyword>
<evidence type="ECO:0000256" key="3">
    <source>
        <dbReference type="SAM" id="Phobius"/>
    </source>
</evidence>
<evidence type="ECO:0000256" key="4">
    <source>
        <dbReference type="SAM" id="SignalP"/>
    </source>
</evidence>
<feature type="region of interest" description="Disordered" evidence="2">
    <location>
        <begin position="726"/>
        <end position="758"/>
    </location>
</feature>
<dbReference type="SUPFAM" id="SSF103575">
    <property type="entry name" value="Plexin repeat"/>
    <property type="match status" value="1"/>
</dbReference>
<dbReference type="PANTHER" id="PTHR11036">
    <property type="entry name" value="SEMAPHORIN"/>
    <property type="match status" value="1"/>
</dbReference>
<evidence type="ECO:0000256" key="1">
    <source>
        <dbReference type="PROSITE-ProRule" id="PRU00352"/>
    </source>
</evidence>
<protein>
    <submittedName>
        <fullName evidence="6">Semaphorin-1A</fullName>
    </submittedName>
</protein>
<dbReference type="GO" id="GO:0005886">
    <property type="term" value="C:plasma membrane"/>
    <property type="evidence" value="ECO:0007669"/>
    <property type="project" value="TreeGrafter"/>
</dbReference>
<evidence type="ECO:0000259" key="5">
    <source>
        <dbReference type="PROSITE" id="PS51004"/>
    </source>
</evidence>
<dbReference type="GO" id="GO:0030215">
    <property type="term" value="F:semaphorin receptor binding"/>
    <property type="evidence" value="ECO:0007669"/>
    <property type="project" value="InterPro"/>
</dbReference>
<comment type="caution">
    <text evidence="1">Lacks conserved residue(s) required for the propagation of feature annotation.</text>
</comment>
<reference evidence="6 7" key="1">
    <citation type="journal article" date="2017" name="Nat. Ecol. Evol.">
        <title>Scallop genome provides insights into evolution of bilaterian karyotype and development.</title>
        <authorList>
            <person name="Wang S."/>
            <person name="Zhang J."/>
            <person name="Jiao W."/>
            <person name="Li J."/>
            <person name="Xun X."/>
            <person name="Sun Y."/>
            <person name="Guo X."/>
            <person name="Huan P."/>
            <person name="Dong B."/>
            <person name="Zhang L."/>
            <person name="Hu X."/>
            <person name="Sun X."/>
            <person name="Wang J."/>
            <person name="Zhao C."/>
            <person name="Wang Y."/>
            <person name="Wang D."/>
            <person name="Huang X."/>
            <person name="Wang R."/>
            <person name="Lv J."/>
            <person name="Li Y."/>
            <person name="Zhang Z."/>
            <person name="Liu B."/>
            <person name="Lu W."/>
            <person name="Hui Y."/>
            <person name="Liang J."/>
            <person name="Zhou Z."/>
            <person name="Hou R."/>
            <person name="Li X."/>
            <person name="Liu Y."/>
            <person name="Li H."/>
            <person name="Ning X."/>
            <person name="Lin Y."/>
            <person name="Zhao L."/>
            <person name="Xing Q."/>
            <person name="Dou J."/>
            <person name="Li Y."/>
            <person name="Mao J."/>
            <person name="Guo H."/>
            <person name="Dou H."/>
            <person name="Li T."/>
            <person name="Mu C."/>
            <person name="Jiang W."/>
            <person name="Fu Q."/>
            <person name="Fu X."/>
            <person name="Miao Y."/>
            <person name="Liu J."/>
            <person name="Yu Q."/>
            <person name="Li R."/>
            <person name="Liao H."/>
            <person name="Li X."/>
            <person name="Kong Y."/>
            <person name="Jiang Z."/>
            <person name="Chourrout D."/>
            <person name="Li R."/>
            <person name="Bao Z."/>
        </authorList>
    </citation>
    <scope>NUCLEOTIDE SEQUENCE [LARGE SCALE GENOMIC DNA]</scope>
    <source>
        <strain evidence="6 7">PY_sf001</strain>
    </source>
</reference>
<dbReference type="InterPro" id="IPR036352">
    <property type="entry name" value="Semap_dom_sf"/>
</dbReference>
<dbReference type="STRING" id="6573.A0A210QZ29"/>
<evidence type="ECO:0000313" key="6">
    <source>
        <dbReference type="EMBL" id="OWF53987.1"/>
    </source>
</evidence>
<comment type="caution">
    <text evidence="6">The sequence shown here is derived from an EMBL/GenBank/DDBJ whole genome shotgun (WGS) entry which is preliminary data.</text>
</comment>
<evidence type="ECO:0000313" key="7">
    <source>
        <dbReference type="Proteomes" id="UP000242188"/>
    </source>
</evidence>
<name>A0A210QZ29_MIZYE</name>
<keyword evidence="4" id="KW-0732">Signal</keyword>
<feature type="signal peptide" evidence="4">
    <location>
        <begin position="1"/>
        <end position="17"/>
    </location>
</feature>
<feature type="chain" id="PRO_5012013025" evidence="4">
    <location>
        <begin position="18"/>
        <end position="758"/>
    </location>
</feature>
<dbReference type="Pfam" id="PF01403">
    <property type="entry name" value="Sema"/>
    <property type="match status" value="1"/>
</dbReference>
<dbReference type="FunFam" id="2.130.10.10:FF:000346">
    <property type="entry name" value="Sema-1a, isoform D"/>
    <property type="match status" value="1"/>
</dbReference>
<dbReference type="EMBL" id="NEDP02001165">
    <property type="protein sequence ID" value="OWF53987.1"/>
    <property type="molecule type" value="Genomic_DNA"/>
</dbReference>
<dbReference type="SUPFAM" id="SSF101912">
    <property type="entry name" value="Sema domain"/>
    <property type="match status" value="1"/>
</dbReference>
<dbReference type="InterPro" id="IPR001627">
    <property type="entry name" value="Semap_dom"/>
</dbReference>
<dbReference type="InterPro" id="IPR015943">
    <property type="entry name" value="WD40/YVTN_repeat-like_dom_sf"/>
</dbReference>
<feature type="region of interest" description="Disordered" evidence="2">
    <location>
        <begin position="349"/>
        <end position="373"/>
    </location>
</feature>
<feature type="domain" description="Sema" evidence="5">
    <location>
        <begin position="24"/>
        <end position="497"/>
    </location>
</feature>